<name>A0A6G1JJK2_9PLEO</name>
<dbReference type="Proteomes" id="UP000799291">
    <property type="component" value="Unassembled WGS sequence"/>
</dbReference>
<keyword evidence="2" id="KW-1133">Transmembrane helix</keyword>
<evidence type="ECO:0000256" key="3">
    <source>
        <dbReference type="SAM" id="SignalP"/>
    </source>
</evidence>
<keyword evidence="3" id="KW-0732">Signal</keyword>
<keyword evidence="5" id="KW-1185">Reference proteome</keyword>
<dbReference type="EMBL" id="MU005570">
    <property type="protein sequence ID" value="KAF2690598.1"/>
    <property type="molecule type" value="Genomic_DNA"/>
</dbReference>
<feature type="chain" id="PRO_5026184732" evidence="3">
    <location>
        <begin position="19"/>
        <end position="289"/>
    </location>
</feature>
<evidence type="ECO:0000313" key="4">
    <source>
        <dbReference type="EMBL" id="KAF2690598.1"/>
    </source>
</evidence>
<dbReference type="OrthoDB" id="3797881at2759"/>
<reference evidence="4" key="1">
    <citation type="journal article" date="2020" name="Stud. Mycol.">
        <title>101 Dothideomycetes genomes: a test case for predicting lifestyles and emergence of pathogens.</title>
        <authorList>
            <person name="Haridas S."/>
            <person name="Albert R."/>
            <person name="Binder M."/>
            <person name="Bloem J."/>
            <person name="Labutti K."/>
            <person name="Salamov A."/>
            <person name="Andreopoulos B."/>
            <person name="Baker S."/>
            <person name="Barry K."/>
            <person name="Bills G."/>
            <person name="Bluhm B."/>
            <person name="Cannon C."/>
            <person name="Castanera R."/>
            <person name="Culley D."/>
            <person name="Daum C."/>
            <person name="Ezra D."/>
            <person name="Gonzalez J."/>
            <person name="Henrissat B."/>
            <person name="Kuo A."/>
            <person name="Liang C."/>
            <person name="Lipzen A."/>
            <person name="Lutzoni F."/>
            <person name="Magnuson J."/>
            <person name="Mondo S."/>
            <person name="Nolan M."/>
            <person name="Ohm R."/>
            <person name="Pangilinan J."/>
            <person name="Park H.-J."/>
            <person name="Ramirez L."/>
            <person name="Alfaro M."/>
            <person name="Sun H."/>
            <person name="Tritt A."/>
            <person name="Yoshinaga Y."/>
            <person name="Zwiers L.-H."/>
            <person name="Turgeon B."/>
            <person name="Goodwin S."/>
            <person name="Spatafora J."/>
            <person name="Crous P."/>
            <person name="Grigoriev I."/>
        </authorList>
    </citation>
    <scope>NUCLEOTIDE SEQUENCE</scope>
    <source>
        <strain evidence="4">CBS 122367</strain>
    </source>
</reference>
<feature type="compositionally biased region" description="Basic and acidic residues" evidence="1">
    <location>
        <begin position="151"/>
        <end position="161"/>
    </location>
</feature>
<dbReference type="AlphaFoldDB" id="A0A6G1JJK2"/>
<keyword evidence="2" id="KW-0472">Membrane</keyword>
<feature type="transmembrane region" description="Helical" evidence="2">
    <location>
        <begin position="235"/>
        <end position="262"/>
    </location>
</feature>
<proteinExistence type="predicted"/>
<sequence>MFTILLACLMLVAVPIIAVQCPRFFPPPPHCDAEREPADTGFDGAGEKTAAAARSEDEIGAYGLSAGMRGHSGRAAETGGDMGTGRKPWDRPERATTTTGMEARSESGTGSEKGKGRPKKPWDPPFAMSPKSGRDTAWRVLGPSASPILDGKGKGRERTESTEDEMEGIFEPMGGHMPVTEPTNHPEPLAPPSHPAPAIVEPSRKSSPATKAGASRVPASPQKKGRARPSLVQTIALVLILTIFIFAFAILIAHCLAWFIVYKTESRLGEVRKGLLRGGDMRVCLCAHG</sequence>
<evidence type="ECO:0000313" key="5">
    <source>
        <dbReference type="Proteomes" id="UP000799291"/>
    </source>
</evidence>
<evidence type="ECO:0000256" key="1">
    <source>
        <dbReference type="SAM" id="MobiDB-lite"/>
    </source>
</evidence>
<feature type="signal peptide" evidence="3">
    <location>
        <begin position="1"/>
        <end position="18"/>
    </location>
</feature>
<keyword evidence="2" id="KW-0812">Transmembrane</keyword>
<accession>A0A6G1JJK2</accession>
<organism evidence="4 5">
    <name type="scientific">Lentithecium fluviatile CBS 122367</name>
    <dbReference type="NCBI Taxonomy" id="1168545"/>
    <lineage>
        <taxon>Eukaryota</taxon>
        <taxon>Fungi</taxon>
        <taxon>Dikarya</taxon>
        <taxon>Ascomycota</taxon>
        <taxon>Pezizomycotina</taxon>
        <taxon>Dothideomycetes</taxon>
        <taxon>Pleosporomycetidae</taxon>
        <taxon>Pleosporales</taxon>
        <taxon>Massarineae</taxon>
        <taxon>Lentitheciaceae</taxon>
        <taxon>Lentithecium</taxon>
    </lineage>
</organism>
<evidence type="ECO:0000256" key="2">
    <source>
        <dbReference type="SAM" id="Phobius"/>
    </source>
</evidence>
<feature type="region of interest" description="Disordered" evidence="1">
    <location>
        <begin position="64"/>
        <end position="226"/>
    </location>
</feature>
<gene>
    <name evidence="4" type="ORF">K458DRAFT_382160</name>
</gene>
<protein>
    <submittedName>
        <fullName evidence="4">Uncharacterized protein</fullName>
    </submittedName>
</protein>